<dbReference type="AlphaFoldDB" id="A0A6M0JT36"/>
<dbReference type="GO" id="GO:0006788">
    <property type="term" value="P:heme oxidation"/>
    <property type="evidence" value="ECO:0007669"/>
    <property type="project" value="InterPro"/>
</dbReference>
<dbReference type="Gene3D" id="1.20.910.10">
    <property type="entry name" value="Heme oxygenase-like"/>
    <property type="match status" value="1"/>
</dbReference>
<dbReference type="SUPFAM" id="SSF48613">
    <property type="entry name" value="Heme oxygenase-like"/>
    <property type="match status" value="1"/>
</dbReference>
<dbReference type="InterPro" id="IPR016053">
    <property type="entry name" value="Haem_Oase-like"/>
</dbReference>
<dbReference type="Proteomes" id="UP000483379">
    <property type="component" value="Unassembled WGS sequence"/>
</dbReference>
<protein>
    <submittedName>
        <fullName evidence="1">Biliverdin-producing heme oxygenase</fullName>
    </submittedName>
</protein>
<reference evidence="1 2" key="1">
    <citation type="submission" date="2020-02" db="EMBL/GenBank/DDBJ databases">
        <title>Genome sequences of Thiorhodococcus mannitoliphagus and Thiorhodococcus minor, purple sulfur photosynthetic bacteria in the gammaproteobacterial family, Chromatiaceae.</title>
        <authorList>
            <person name="Aviles F.A."/>
            <person name="Meyer T.E."/>
            <person name="Kyndt J.A."/>
        </authorList>
    </citation>
    <scope>NUCLEOTIDE SEQUENCE [LARGE SCALE GENOMIC DNA]</scope>
    <source>
        <strain evidence="1 2">DSM 11518</strain>
    </source>
</reference>
<keyword evidence="2" id="KW-1185">Reference proteome</keyword>
<evidence type="ECO:0000313" key="2">
    <source>
        <dbReference type="Proteomes" id="UP000483379"/>
    </source>
</evidence>
<comment type="caution">
    <text evidence="1">The sequence shown here is derived from an EMBL/GenBank/DDBJ whole genome shotgun (WGS) entry which is preliminary data.</text>
</comment>
<evidence type="ECO:0000313" key="1">
    <source>
        <dbReference type="EMBL" id="NEV60686.1"/>
    </source>
</evidence>
<accession>A0A6M0JT36</accession>
<dbReference type="EMBL" id="JAAIJQ010000004">
    <property type="protein sequence ID" value="NEV60686.1"/>
    <property type="molecule type" value="Genomic_DNA"/>
</dbReference>
<dbReference type="CDD" id="cd19166">
    <property type="entry name" value="HemeO-bac"/>
    <property type="match status" value="1"/>
</dbReference>
<gene>
    <name evidence="1" type="ORF">G3446_02050</name>
</gene>
<sequence length="212" mass="23207">MTEPLVQCLPGGLNPPCLALRLRHDTSEAHASVERLPVMVALMSDGATLDDYRRYLRIMAGVYSPLEERLYGALPGDLVERLGVRPKLPAVLRDLAEQGEAWTPKPMPARRHDPLEPLTPGNESALVGGLYVLEGATLGGRTIARHLARILGEAFGAGRLLDFHGRRTSRVWKHFSHELNALAESGRLDADSVVRGALATFGYVDRSLSQWA</sequence>
<organism evidence="1 2">
    <name type="scientific">Thiorhodococcus minor</name>
    <dbReference type="NCBI Taxonomy" id="57489"/>
    <lineage>
        <taxon>Bacteria</taxon>
        <taxon>Pseudomonadati</taxon>
        <taxon>Pseudomonadota</taxon>
        <taxon>Gammaproteobacteria</taxon>
        <taxon>Chromatiales</taxon>
        <taxon>Chromatiaceae</taxon>
        <taxon>Thiorhodococcus</taxon>
    </lineage>
</organism>
<proteinExistence type="predicted"/>
<dbReference type="Pfam" id="PF01126">
    <property type="entry name" value="Heme_oxygenase"/>
    <property type="match status" value="1"/>
</dbReference>
<dbReference type="GO" id="GO:0004392">
    <property type="term" value="F:heme oxygenase (decyclizing) activity"/>
    <property type="evidence" value="ECO:0007669"/>
    <property type="project" value="InterPro"/>
</dbReference>
<name>A0A6M0JT36_9GAMM</name>
<dbReference type="InterPro" id="IPR016084">
    <property type="entry name" value="Haem_Oase-like_multi-hlx"/>
</dbReference>
<dbReference type="RefSeq" id="WP_164450736.1">
    <property type="nucleotide sequence ID" value="NZ_JAAIJQ010000004.1"/>
</dbReference>